<dbReference type="PANTHER" id="PTHR11439:SF467">
    <property type="entry name" value="INTEGRASE CATALYTIC DOMAIN-CONTAINING PROTEIN"/>
    <property type="match status" value="1"/>
</dbReference>
<name>A0ABN9WWM6_9DINO</name>
<accession>A0ABN9WWM6</accession>
<dbReference type="InterPro" id="IPR013103">
    <property type="entry name" value="RVT_2"/>
</dbReference>
<dbReference type="Pfam" id="PF07727">
    <property type="entry name" value="RVT_2"/>
    <property type="match status" value="1"/>
</dbReference>
<evidence type="ECO:0000313" key="4">
    <source>
        <dbReference type="EMBL" id="CAK0890010.1"/>
    </source>
</evidence>
<sequence>MAGLVDTRLLGRPKKYSGNRDEFPTFRYQLISYLGAIDPRLAQAVTTAATHGNVITLSEMGDDNKQLAATMGYIRSQLLGGSALTLVMNCEPGNGLEQWRRLCLREDAATGSNKAAQLQLLANTEFSGKWETYVEELTKFLLDINRYQEKFSEVISDTLVQALIKKNTPEPLKTQVMMQTFTNHQILRETCEAFAQQMMQRDPRVTKKKFDPNAMDVDAFDKGGKGDSKGKGFGGKSDQKGSGGKSSSQRSAWQSSGNKGGKGDGKNKMKSKKGETKLFDGWCSNPHCGKYGHKIADCRKYGGGAYQPGGGQRSASEAMTEKCKLAGEPGQSLRSITGKAIRTWDKRALTGEVFDSNTSTPAKLDVTPAEVRRGALSVAEMNDAGYSVHFDPDGAKMFKSNKNVQHEIGKAIESTVTLQLRRKVNALLLPMRFKDPTGYESIIGNVEDHSEKDDAQMKEEPVETQPVEVQDRRTGYLMGVVVEAKGNQSYAIAAISEYLDELGYMSMEVQLDGEPALEALMNGVISERIKKLGKEAAEAQLRVRLVPKGSHASQGGVESGVKSVAGLARTGRLALEKRYNMKLTEDVPIIPLMIRHQIFCHNRYQRTRSSGRTSFEELRLAPHTSPMLEFGETVIGKEHTELQDKLGTAWCKGLWLGRSSKSDAHLIGTATGVVQARTVKQLTTEESFDMEMLKAMRWTPWRTSVRAGVYEGENWQPTEGFVASREYQLQGHPLSEELLTLTSVKAALEAHLEIEACTEEMTRLAGEVDKELKAKQCELDRFDNYDVRELTLRDPHGPKALTWTWVLEMRSGELKARLCARPFGKQVNKSKNELYCPTPLSFSLKLLMVYAIVKDFAIFLFDISRAFLHTPIRELVCAEVPKEYCHLPDSSDWVFKLNKTVYGLNEAMIGFDDHFENIATGRSDESKMTFKRFLSDPCTFADKANQIAMSKHVDDGTLVGPRVSASEALEELGTHFLLKVSELTVGGPEIKHLGRGWLRTPEGIQVRMWPAIVKKLLDSEPNDKKTSPIPGVKNEKKVESEEELDSNAATKFRSVNGLNMNVCLERPECQYAAKECSRGMSRPTVQDQTRLTRIIRFIRAHPSSVTRMYPDSGEFKVIGRADSNWAEDPIGRKSTSCGQLFLNGALIMQFVKTQGAPALSSPEAEFNALVHVGIEARGAQTYLKELLDETVPVTLESDNSSALTNVEKKGVGRMRHIELKDLWIKDLVARKAETKVSTSKVHTDENTAHLTAMKVWLTGKGEVGGISGSSNEKKAQIGKPALELMGALTQCLVGLGTFLQFGRADATELVEKEFQPVAISSPADDESHFGVSTTVVMMMLTLLSVIATSAVFKVKQHIDRITQPAQKDASIQYSLKDTMKNGATSKIVVNDLRAMFTAMTIDSGREFLELRRVDRAVSTYTKAMVVEACVATALNEIRQDKIYSVDGFVGIWHPHSLAMIRY</sequence>
<feature type="domain" description="Reverse transcriptase Ty1/copia-type" evidence="3">
    <location>
        <begin position="793"/>
        <end position="978"/>
    </location>
</feature>
<dbReference type="EMBL" id="CAUYUJ010019285">
    <property type="protein sequence ID" value="CAK0890010.1"/>
    <property type="molecule type" value="Genomic_DNA"/>
</dbReference>
<feature type="transmembrane region" description="Helical" evidence="2">
    <location>
        <begin position="1329"/>
        <end position="1352"/>
    </location>
</feature>
<dbReference type="CDD" id="cd09272">
    <property type="entry name" value="RNase_HI_RT_Ty1"/>
    <property type="match status" value="1"/>
</dbReference>
<keyword evidence="2" id="KW-1133">Transmembrane helix</keyword>
<feature type="compositionally biased region" description="Low complexity" evidence="1">
    <location>
        <begin position="245"/>
        <end position="257"/>
    </location>
</feature>
<feature type="compositionally biased region" description="Basic and acidic residues" evidence="1">
    <location>
        <begin position="201"/>
        <end position="211"/>
    </location>
</feature>
<feature type="compositionally biased region" description="Basic and acidic residues" evidence="1">
    <location>
        <begin position="261"/>
        <end position="272"/>
    </location>
</feature>
<dbReference type="Proteomes" id="UP001189429">
    <property type="component" value="Unassembled WGS sequence"/>
</dbReference>
<protein>
    <recommendedName>
        <fullName evidence="3">Reverse transcriptase Ty1/copia-type domain-containing protein</fullName>
    </recommendedName>
</protein>
<organism evidence="4 5">
    <name type="scientific">Prorocentrum cordatum</name>
    <dbReference type="NCBI Taxonomy" id="2364126"/>
    <lineage>
        <taxon>Eukaryota</taxon>
        <taxon>Sar</taxon>
        <taxon>Alveolata</taxon>
        <taxon>Dinophyceae</taxon>
        <taxon>Prorocentrales</taxon>
        <taxon>Prorocentraceae</taxon>
        <taxon>Prorocentrum</taxon>
    </lineage>
</organism>
<gene>
    <name evidence="4" type="ORF">PCOR1329_LOCUS70349</name>
</gene>
<evidence type="ECO:0000259" key="3">
    <source>
        <dbReference type="Pfam" id="PF07727"/>
    </source>
</evidence>
<keyword evidence="5" id="KW-1185">Reference proteome</keyword>
<comment type="caution">
    <text evidence="4">The sequence shown here is derived from an EMBL/GenBank/DDBJ whole genome shotgun (WGS) entry which is preliminary data.</text>
</comment>
<keyword evidence="2" id="KW-0812">Transmembrane</keyword>
<evidence type="ECO:0000313" key="5">
    <source>
        <dbReference type="Proteomes" id="UP001189429"/>
    </source>
</evidence>
<proteinExistence type="predicted"/>
<evidence type="ECO:0000256" key="1">
    <source>
        <dbReference type="SAM" id="MobiDB-lite"/>
    </source>
</evidence>
<reference evidence="4" key="1">
    <citation type="submission" date="2023-10" db="EMBL/GenBank/DDBJ databases">
        <authorList>
            <person name="Chen Y."/>
            <person name="Shah S."/>
            <person name="Dougan E. K."/>
            <person name="Thang M."/>
            <person name="Chan C."/>
        </authorList>
    </citation>
    <scope>NUCLEOTIDE SEQUENCE [LARGE SCALE GENOMIC DNA]</scope>
</reference>
<feature type="region of interest" description="Disordered" evidence="1">
    <location>
        <begin position="201"/>
        <end position="272"/>
    </location>
</feature>
<dbReference type="PANTHER" id="PTHR11439">
    <property type="entry name" value="GAG-POL-RELATED RETROTRANSPOSON"/>
    <property type="match status" value="1"/>
</dbReference>
<evidence type="ECO:0000256" key="2">
    <source>
        <dbReference type="SAM" id="Phobius"/>
    </source>
</evidence>
<feature type="compositionally biased region" description="Basic and acidic residues" evidence="1">
    <location>
        <begin position="219"/>
        <end position="230"/>
    </location>
</feature>
<keyword evidence="2" id="KW-0472">Membrane</keyword>
<feature type="region of interest" description="Disordered" evidence="1">
    <location>
        <begin position="1019"/>
        <end position="1045"/>
    </location>
</feature>